<dbReference type="PANTHER" id="PTHR24421">
    <property type="entry name" value="NITRATE/NITRITE SENSOR PROTEIN NARX-RELATED"/>
    <property type="match status" value="1"/>
</dbReference>
<dbReference type="Proteomes" id="UP000095228">
    <property type="component" value="Chromosome"/>
</dbReference>
<dbReference type="InterPro" id="IPR050482">
    <property type="entry name" value="Sensor_HK_TwoCompSys"/>
</dbReference>
<keyword evidence="8" id="KW-0902">Two-component regulatory system</keyword>
<keyword evidence="5" id="KW-0547">Nucleotide-binding</keyword>
<protein>
    <recommendedName>
        <fullName evidence="2">histidine kinase</fullName>
        <ecNumber evidence="2">2.7.13.3</ecNumber>
    </recommendedName>
</protein>
<evidence type="ECO:0000256" key="8">
    <source>
        <dbReference type="ARBA" id="ARBA00023012"/>
    </source>
</evidence>
<keyword evidence="6 12" id="KW-0418">Kinase</keyword>
<dbReference type="CDD" id="cd16917">
    <property type="entry name" value="HATPase_UhpB-NarQ-NarX-like"/>
    <property type="match status" value="1"/>
</dbReference>
<reference evidence="12 13" key="1">
    <citation type="submission" date="2016-06" db="EMBL/GenBank/DDBJ databases">
        <title>Three novel species with peptidoglycan cell walls form the new genus Lacunisphaera gen. nov. in the family Opitutaceae of the verrucomicrobial subdivision 4.</title>
        <authorList>
            <person name="Rast P."/>
            <person name="Gloeckner I."/>
            <person name="Jogler M."/>
            <person name="Boedeker C."/>
            <person name="Jeske O."/>
            <person name="Wiegand S."/>
            <person name="Reinhardt R."/>
            <person name="Schumann P."/>
            <person name="Rohde M."/>
            <person name="Spring S."/>
            <person name="Gloeckner F.O."/>
            <person name="Jogler C."/>
        </authorList>
    </citation>
    <scope>NUCLEOTIDE SEQUENCE [LARGE SCALE GENOMIC DNA]</scope>
    <source>
        <strain evidence="12 13">IG16b</strain>
    </source>
</reference>
<evidence type="ECO:0000256" key="6">
    <source>
        <dbReference type="ARBA" id="ARBA00022777"/>
    </source>
</evidence>
<dbReference type="SUPFAM" id="SSF55874">
    <property type="entry name" value="ATPase domain of HSP90 chaperone/DNA topoisomerase II/histidine kinase"/>
    <property type="match status" value="1"/>
</dbReference>
<feature type="transmembrane region" description="Helical" evidence="9">
    <location>
        <begin position="148"/>
        <end position="171"/>
    </location>
</feature>
<keyword evidence="7" id="KW-0067">ATP-binding</keyword>
<dbReference type="GO" id="GO:0000155">
    <property type="term" value="F:phosphorelay sensor kinase activity"/>
    <property type="evidence" value="ECO:0007669"/>
    <property type="project" value="InterPro"/>
</dbReference>
<feature type="transmembrane region" description="Helical" evidence="9">
    <location>
        <begin position="12"/>
        <end position="40"/>
    </location>
</feature>
<dbReference type="InterPro" id="IPR036890">
    <property type="entry name" value="HATPase_C_sf"/>
</dbReference>
<proteinExistence type="predicted"/>
<keyword evidence="13" id="KW-1185">Reference proteome</keyword>
<dbReference type="GO" id="GO:0016020">
    <property type="term" value="C:membrane"/>
    <property type="evidence" value="ECO:0007669"/>
    <property type="project" value="InterPro"/>
</dbReference>
<keyword evidence="4 12" id="KW-0808">Transferase</keyword>
<evidence type="ECO:0000256" key="1">
    <source>
        <dbReference type="ARBA" id="ARBA00000085"/>
    </source>
</evidence>
<dbReference type="AlphaFoldDB" id="A0A1I7PI37"/>
<dbReference type="InterPro" id="IPR003594">
    <property type="entry name" value="HATPase_dom"/>
</dbReference>
<evidence type="ECO:0000256" key="3">
    <source>
        <dbReference type="ARBA" id="ARBA00022553"/>
    </source>
</evidence>
<dbReference type="Pfam" id="PF02518">
    <property type="entry name" value="HATPase_c"/>
    <property type="match status" value="1"/>
</dbReference>
<feature type="transmembrane region" description="Helical" evidence="9">
    <location>
        <begin position="123"/>
        <end position="142"/>
    </location>
</feature>
<keyword evidence="9" id="KW-0472">Membrane</keyword>
<evidence type="ECO:0000256" key="4">
    <source>
        <dbReference type="ARBA" id="ARBA00022679"/>
    </source>
</evidence>
<evidence type="ECO:0000256" key="9">
    <source>
        <dbReference type="SAM" id="Phobius"/>
    </source>
</evidence>
<dbReference type="PROSITE" id="PS51257">
    <property type="entry name" value="PROKAR_LIPOPROTEIN"/>
    <property type="match status" value="1"/>
</dbReference>
<dbReference type="OrthoDB" id="9781904at2"/>
<dbReference type="EC" id="2.7.13.3" evidence="2"/>
<dbReference type="STRING" id="1838286.Verru16b_00335"/>
<sequence>MDFRPKDRGTYYTSFAFGSIVFACYGGVFTTDTFFAWSWLPVPSEWLMLASILLGMVYTLLGVLGDGFVDCRQGRYIWLYFFLQCALLTIIVVISPTRGFMGMLCLPVVSQSIFRLRWPGRVAVCGYLFALTVALWGIPYGWNSAFSAMISYSAGFAFTIAFTFITTQALAARAGSEKLRHELAEANAQLRAQAEQTAELATTRERNRVAREIHDGVGHYLTVIKTQLDAASALLPTQPERAREAVTKAAKLSAEALDDVRHSVGALRTDTGRPPLPEALRELAGHGDPVPTLTIEGEPRTLAPGVEHALYRAAQEGLTNIRKHARATHAQLRLDFRTPHTLRLELADNGIGTGPDADQTGFGLRGLRERIAVLGGKVESGNRREGGFQLRVEVPA</sequence>
<accession>A0A1I7PI37</accession>
<dbReference type="EMBL" id="CP016094">
    <property type="protein sequence ID" value="AOS43292.1"/>
    <property type="molecule type" value="Genomic_DNA"/>
</dbReference>
<evidence type="ECO:0000256" key="5">
    <source>
        <dbReference type="ARBA" id="ARBA00022741"/>
    </source>
</evidence>
<evidence type="ECO:0000313" key="13">
    <source>
        <dbReference type="Proteomes" id="UP000095228"/>
    </source>
</evidence>
<gene>
    <name evidence="12" type="primary">liaS_1</name>
    <name evidence="12" type="ORF">Verru16b_00335</name>
</gene>
<evidence type="ECO:0000256" key="7">
    <source>
        <dbReference type="ARBA" id="ARBA00022840"/>
    </source>
</evidence>
<keyword evidence="3" id="KW-0597">Phosphoprotein</keyword>
<keyword evidence="9" id="KW-0812">Transmembrane</keyword>
<feature type="domain" description="Signal transduction histidine kinase subgroup 3 dimerisation and phosphoacceptor" evidence="11">
    <location>
        <begin position="205"/>
        <end position="270"/>
    </location>
</feature>
<dbReference type="Gene3D" id="3.30.565.10">
    <property type="entry name" value="Histidine kinase-like ATPase, C-terminal domain"/>
    <property type="match status" value="1"/>
</dbReference>
<dbReference type="PANTHER" id="PTHR24421:SF10">
    <property type="entry name" value="NITRATE_NITRITE SENSOR PROTEIN NARQ"/>
    <property type="match status" value="1"/>
</dbReference>
<dbReference type="KEGG" id="obg:Verru16b_00335"/>
<dbReference type="Gene3D" id="1.20.5.1930">
    <property type="match status" value="1"/>
</dbReference>
<evidence type="ECO:0000313" key="12">
    <source>
        <dbReference type="EMBL" id="AOS43292.1"/>
    </source>
</evidence>
<evidence type="ECO:0000256" key="2">
    <source>
        <dbReference type="ARBA" id="ARBA00012438"/>
    </source>
</evidence>
<feature type="transmembrane region" description="Helical" evidence="9">
    <location>
        <begin position="76"/>
        <end position="94"/>
    </location>
</feature>
<evidence type="ECO:0000259" key="11">
    <source>
        <dbReference type="Pfam" id="PF07730"/>
    </source>
</evidence>
<keyword evidence="9" id="KW-1133">Transmembrane helix</keyword>
<comment type="catalytic activity">
    <reaction evidence="1">
        <text>ATP + protein L-histidine = ADP + protein N-phospho-L-histidine.</text>
        <dbReference type="EC" id="2.7.13.3"/>
    </reaction>
</comment>
<dbReference type="Pfam" id="PF07730">
    <property type="entry name" value="HisKA_3"/>
    <property type="match status" value="1"/>
</dbReference>
<organism evidence="12 13">
    <name type="scientific">Lacunisphaera limnophila</name>
    <dbReference type="NCBI Taxonomy" id="1838286"/>
    <lineage>
        <taxon>Bacteria</taxon>
        <taxon>Pseudomonadati</taxon>
        <taxon>Verrucomicrobiota</taxon>
        <taxon>Opitutia</taxon>
        <taxon>Opitutales</taxon>
        <taxon>Opitutaceae</taxon>
        <taxon>Lacunisphaera</taxon>
    </lineage>
</organism>
<dbReference type="RefSeq" id="WP_069960662.1">
    <property type="nucleotide sequence ID" value="NZ_CP016094.1"/>
</dbReference>
<feature type="transmembrane region" description="Helical" evidence="9">
    <location>
        <begin position="46"/>
        <end position="64"/>
    </location>
</feature>
<dbReference type="GO" id="GO:0005524">
    <property type="term" value="F:ATP binding"/>
    <property type="evidence" value="ECO:0007669"/>
    <property type="project" value="UniProtKB-KW"/>
</dbReference>
<dbReference type="InterPro" id="IPR011712">
    <property type="entry name" value="Sig_transdc_His_kin_sub3_dim/P"/>
</dbReference>
<dbReference type="GO" id="GO:0046983">
    <property type="term" value="F:protein dimerization activity"/>
    <property type="evidence" value="ECO:0007669"/>
    <property type="project" value="InterPro"/>
</dbReference>
<name>A0A1I7PI37_9BACT</name>
<feature type="domain" description="Histidine kinase/HSP90-like ATPase" evidence="10">
    <location>
        <begin position="306"/>
        <end position="395"/>
    </location>
</feature>
<evidence type="ECO:0000259" key="10">
    <source>
        <dbReference type="Pfam" id="PF02518"/>
    </source>
</evidence>